<evidence type="ECO:0000256" key="11">
    <source>
        <dbReference type="ARBA" id="ARBA00023033"/>
    </source>
</evidence>
<keyword evidence="9 14" id="KW-0560">Oxidoreductase</keyword>
<dbReference type="FunFam" id="1.10.630.10:FF:000001">
    <property type="entry name" value="Cytochrome P450, family 2"/>
    <property type="match status" value="1"/>
</dbReference>
<comment type="caution">
    <text evidence="15">The sequence shown here is derived from an EMBL/GenBank/DDBJ whole genome shotgun (WGS) entry which is preliminary data.</text>
</comment>
<dbReference type="GO" id="GO:0008392">
    <property type="term" value="F:arachidonate epoxygenase activity"/>
    <property type="evidence" value="ECO:0007669"/>
    <property type="project" value="TreeGrafter"/>
</dbReference>
<dbReference type="PROSITE" id="PS00086">
    <property type="entry name" value="CYTOCHROME_P450"/>
    <property type="match status" value="1"/>
</dbReference>
<dbReference type="Gene3D" id="1.10.630.10">
    <property type="entry name" value="Cytochrome P450"/>
    <property type="match status" value="1"/>
</dbReference>
<gene>
    <name evidence="15" type="ORF">NDU88_005725</name>
</gene>
<accession>A0AAV7N107</accession>
<dbReference type="InterPro" id="IPR002401">
    <property type="entry name" value="Cyt_P450_E_grp-I"/>
</dbReference>
<keyword evidence="10 13" id="KW-0408">Iron</keyword>
<evidence type="ECO:0000256" key="8">
    <source>
        <dbReference type="ARBA" id="ARBA00022848"/>
    </source>
</evidence>
<evidence type="ECO:0000313" key="15">
    <source>
        <dbReference type="EMBL" id="KAJ1108349.1"/>
    </source>
</evidence>
<evidence type="ECO:0000256" key="7">
    <source>
        <dbReference type="ARBA" id="ARBA00022824"/>
    </source>
</evidence>
<dbReference type="PANTHER" id="PTHR24300">
    <property type="entry name" value="CYTOCHROME P450 508A4-RELATED"/>
    <property type="match status" value="1"/>
</dbReference>
<dbReference type="SUPFAM" id="SSF48264">
    <property type="entry name" value="Cytochrome P450"/>
    <property type="match status" value="1"/>
</dbReference>
<dbReference type="PANTHER" id="PTHR24300:SF153">
    <property type="entry name" value="CYTOCHROME P450 2G1-LIKE-RELATED"/>
    <property type="match status" value="1"/>
</dbReference>
<keyword evidence="16" id="KW-1185">Reference proteome</keyword>
<evidence type="ECO:0000256" key="10">
    <source>
        <dbReference type="ARBA" id="ARBA00023004"/>
    </source>
</evidence>
<evidence type="ECO:0000256" key="14">
    <source>
        <dbReference type="RuleBase" id="RU000461"/>
    </source>
</evidence>
<keyword evidence="7" id="KW-0256">Endoplasmic reticulum</keyword>
<dbReference type="InterPro" id="IPR017972">
    <property type="entry name" value="Cyt_P450_CS"/>
</dbReference>
<evidence type="ECO:0000256" key="3">
    <source>
        <dbReference type="ARBA" id="ARBA00004586"/>
    </source>
</evidence>
<dbReference type="EMBL" id="JANPWB010000013">
    <property type="protein sequence ID" value="KAJ1108349.1"/>
    <property type="molecule type" value="Genomic_DNA"/>
</dbReference>
<organism evidence="15 16">
    <name type="scientific">Pleurodeles waltl</name>
    <name type="common">Iberian ribbed newt</name>
    <dbReference type="NCBI Taxonomy" id="8319"/>
    <lineage>
        <taxon>Eukaryota</taxon>
        <taxon>Metazoa</taxon>
        <taxon>Chordata</taxon>
        <taxon>Craniata</taxon>
        <taxon>Vertebrata</taxon>
        <taxon>Euteleostomi</taxon>
        <taxon>Amphibia</taxon>
        <taxon>Batrachia</taxon>
        <taxon>Caudata</taxon>
        <taxon>Salamandroidea</taxon>
        <taxon>Salamandridae</taxon>
        <taxon>Pleurodelinae</taxon>
        <taxon>Pleurodeles</taxon>
    </lineage>
</organism>
<dbReference type="PRINTS" id="PR00385">
    <property type="entry name" value="P450"/>
</dbReference>
<dbReference type="GO" id="GO:0005506">
    <property type="term" value="F:iron ion binding"/>
    <property type="evidence" value="ECO:0007669"/>
    <property type="project" value="InterPro"/>
</dbReference>
<evidence type="ECO:0000256" key="6">
    <source>
        <dbReference type="ARBA" id="ARBA00022723"/>
    </source>
</evidence>
<evidence type="ECO:0000256" key="5">
    <source>
        <dbReference type="ARBA" id="ARBA00022617"/>
    </source>
</evidence>
<name>A0AAV7N107_PLEWA</name>
<feature type="binding site" description="axial binding residue" evidence="13">
    <location>
        <position position="413"/>
    </location>
    <ligand>
        <name>heme</name>
        <dbReference type="ChEBI" id="CHEBI:30413"/>
    </ligand>
    <ligandPart>
        <name>Fe</name>
        <dbReference type="ChEBI" id="CHEBI:18248"/>
    </ligandPart>
</feature>
<protein>
    <submittedName>
        <fullName evidence="15">Uncharacterized protein</fullName>
    </submittedName>
</protein>
<dbReference type="Pfam" id="PF00067">
    <property type="entry name" value="p450"/>
    <property type="match status" value="1"/>
</dbReference>
<comment type="subcellular location">
    <subcellularLocation>
        <location evidence="3">Endoplasmic reticulum membrane</location>
    </subcellularLocation>
    <subcellularLocation>
        <location evidence="2">Microsome membrane</location>
    </subcellularLocation>
</comment>
<evidence type="ECO:0000313" key="16">
    <source>
        <dbReference type="Proteomes" id="UP001066276"/>
    </source>
</evidence>
<proteinExistence type="inferred from homology"/>
<keyword evidence="6 13" id="KW-0479">Metal-binding</keyword>
<dbReference type="GO" id="GO:0019373">
    <property type="term" value="P:epoxygenase P450 pathway"/>
    <property type="evidence" value="ECO:0007669"/>
    <property type="project" value="TreeGrafter"/>
</dbReference>
<evidence type="ECO:0000256" key="4">
    <source>
        <dbReference type="ARBA" id="ARBA00010617"/>
    </source>
</evidence>
<dbReference type="GO" id="GO:0016712">
    <property type="term" value="F:oxidoreductase activity, acting on paired donors, with incorporation or reduction of molecular oxygen, reduced flavin or flavoprotein as one donor, and incorporation of one atom of oxygen"/>
    <property type="evidence" value="ECO:0007669"/>
    <property type="project" value="TreeGrafter"/>
</dbReference>
<dbReference type="Proteomes" id="UP001066276">
    <property type="component" value="Chromosome 9"/>
</dbReference>
<dbReference type="AlphaFoldDB" id="A0AAV7N107"/>
<keyword evidence="8" id="KW-0492">Microsome</keyword>
<comment type="similarity">
    <text evidence="4 14">Belongs to the cytochrome P450 family.</text>
</comment>
<dbReference type="PRINTS" id="PR00463">
    <property type="entry name" value="EP450I"/>
</dbReference>
<dbReference type="CDD" id="cd11026">
    <property type="entry name" value="CYP2"/>
    <property type="match status" value="1"/>
</dbReference>
<comment type="cofactor">
    <cofactor evidence="1 13">
        <name>heme</name>
        <dbReference type="ChEBI" id="CHEBI:30413"/>
    </cofactor>
</comment>
<dbReference type="InterPro" id="IPR050182">
    <property type="entry name" value="Cytochrome_P450_fam2"/>
</dbReference>
<evidence type="ECO:0000256" key="2">
    <source>
        <dbReference type="ARBA" id="ARBA00004524"/>
    </source>
</evidence>
<dbReference type="GO" id="GO:0020037">
    <property type="term" value="F:heme binding"/>
    <property type="evidence" value="ECO:0007669"/>
    <property type="project" value="InterPro"/>
</dbReference>
<sequence length="469" mass="54085">MCHKSKLPPGPFPFPFLGNVLQLNSKNMAQSLIKLSEKYGPVFMVHLGSKPLLVLCGYETVKEALVDQGEDFSGRGNFVIFHLLSKGNGVFATKEESWKQMRRFSLMTLRNFGMGKRSIEERIQEEAQMLVEEFRKTKELAFDPTFFFSKAVSNVICSVVFGNRFDYEDKKFLYLLQLFNQHFHFAGSSWGQLFTCFPQIMRLLPGPHNKAMHNAKTVRRLVKEYIKEHQATLDPSNPRDFIDCFLIKMQQEKQNPDSEFSKKNLVATTVIMFVAGTETVSTTLRYGLLIFLKNPEIEEKVHQEIDRVIGQSRPPCMEDRMKMPYTEAVIHEIQRFIDIIPLNIPYSVTRDTTFREYSIPKGMDVIAILSSVLHDQKKFGNPECFDPRRFLDDNGNVKKNEALMPFSTGKRKCLGEGLARMELFLFFTTILQNFTLKVPGNVDDIDLSPERSGFSQCPQRYTLKLIPRF</sequence>
<dbReference type="InterPro" id="IPR036396">
    <property type="entry name" value="Cyt_P450_sf"/>
</dbReference>
<keyword evidence="11 14" id="KW-0503">Monooxygenase</keyword>
<reference evidence="15" key="1">
    <citation type="journal article" date="2022" name="bioRxiv">
        <title>Sequencing and chromosome-scale assembly of the giantPleurodeles waltlgenome.</title>
        <authorList>
            <person name="Brown T."/>
            <person name="Elewa A."/>
            <person name="Iarovenko S."/>
            <person name="Subramanian E."/>
            <person name="Araus A.J."/>
            <person name="Petzold A."/>
            <person name="Susuki M."/>
            <person name="Suzuki K.-i.T."/>
            <person name="Hayashi T."/>
            <person name="Toyoda A."/>
            <person name="Oliveira C."/>
            <person name="Osipova E."/>
            <person name="Leigh N.D."/>
            <person name="Simon A."/>
            <person name="Yun M.H."/>
        </authorList>
    </citation>
    <scope>NUCLEOTIDE SEQUENCE</scope>
    <source>
        <strain evidence="15">20211129_DDA</strain>
        <tissue evidence="15">Liver</tissue>
    </source>
</reference>
<keyword evidence="12" id="KW-0472">Membrane</keyword>
<keyword evidence="5 13" id="KW-0349">Heme</keyword>
<evidence type="ECO:0000256" key="12">
    <source>
        <dbReference type="ARBA" id="ARBA00023136"/>
    </source>
</evidence>
<dbReference type="GO" id="GO:0005789">
    <property type="term" value="C:endoplasmic reticulum membrane"/>
    <property type="evidence" value="ECO:0007669"/>
    <property type="project" value="UniProtKB-SubCell"/>
</dbReference>
<evidence type="ECO:0000256" key="1">
    <source>
        <dbReference type="ARBA" id="ARBA00001971"/>
    </source>
</evidence>
<dbReference type="InterPro" id="IPR001128">
    <property type="entry name" value="Cyt_P450"/>
</dbReference>
<dbReference type="GO" id="GO:0006805">
    <property type="term" value="P:xenobiotic metabolic process"/>
    <property type="evidence" value="ECO:0007669"/>
    <property type="project" value="TreeGrafter"/>
</dbReference>
<evidence type="ECO:0000256" key="9">
    <source>
        <dbReference type="ARBA" id="ARBA00023002"/>
    </source>
</evidence>
<evidence type="ECO:0000256" key="13">
    <source>
        <dbReference type="PIRSR" id="PIRSR602401-1"/>
    </source>
</evidence>